<dbReference type="KEGG" id="cbr:CBG_10510"/>
<feature type="transmembrane region" description="Helical" evidence="5">
    <location>
        <begin position="51"/>
        <end position="77"/>
    </location>
</feature>
<dbReference type="CTD" id="8577837"/>
<feature type="non-terminal residue" evidence="7">
    <location>
        <position position="1"/>
    </location>
</feature>
<protein>
    <submittedName>
        <fullName evidence="7">Protein CBG10510</fullName>
    </submittedName>
</protein>
<evidence type="ECO:0000313" key="8">
    <source>
        <dbReference type="Proteomes" id="UP000008549"/>
    </source>
</evidence>
<dbReference type="PANTHER" id="PTHR47088">
    <property type="entry name" value="SERPENTINE RECEPTOR, CLASS W"/>
    <property type="match status" value="1"/>
</dbReference>
<organism evidence="7 8">
    <name type="scientific">Caenorhabditis briggsae</name>
    <dbReference type="NCBI Taxonomy" id="6238"/>
    <lineage>
        <taxon>Eukaryota</taxon>
        <taxon>Metazoa</taxon>
        <taxon>Ecdysozoa</taxon>
        <taxon>Nematoda</taxon>
        <taxon>Chromadorea</taxon>
        <taxon>Rhabditida</taxon>
        <taxon>Rhabditina</taxon>
        <taxon>Rhabditomorpha</taxon>
        <taxon>Rhabditoidea</taxon>
        <taxon>Rhabditidae</taxon>
        <taxon>Peloderinae</taxon>
        <taxon>Caenorhabditis</taxon>
    </lineage>
</organism>
<sequence>LDLETFNFLDNIFSHVFQAENVFATIALVFNTINFLISIQKSLRTSSMNVLITEIAFCDLTAAISILGKGILTLAYYKNPCKNQFSYFHQLTSQILLFASENAVHISFWLAIFLVLIRLLILKTGSNNLSKPFIGFILFFITAFVNLGVSGNLYKKTTVIPLKNLWKPSPNCSGYPEGYSENEYYFNWIEEENELFLFYLRNLKKNIQTAISVIYPIIALCLYVLIRKSANRISDSNRDKFLNRVRTNRLILYLTLSYLICTAPRSCIWLIQAFVRIAKRSVLELLVGYGSILVSVLFFLNTSIQLLICWSLSSNYREAARTLF</sequence>
<reference evidence="7 8" key="2">
    <citation type="journal article" date="2011" name="PLoS Genet.">
        <title>Caenorhabditis briggsae recombinant inbred line genotypes reveal inter-strain incompatibility and the evolution of recombination.</title>
        <authorList>
            <person name="Ross J.A."/>
            <person name="Koboldt D.C."/>
            <person name="Staisch J.E."/>
            <person name="Chamberlin H.M."/>
            <person name="Gupta B.P."/>
            <person name="Miller R.D."/>
            <person name="Baird S.E."/>
            <person name="Haag E.S."/>
        </authorList>
    </citation>
    <scope>NUCLEOTIDE SEQUENCE [LARGE SCALE GENOMIC DNA]</scope>
    <source>
        <strain evidence="7 8">AF16</strain>
    </source>
</reference>
<evidence type="ECO:0000256" key="1">
    <source>
        <dbReference type="ARBA" id="ARBA00004370"/>
    </source>
</evidence>
<reference evidence="7 8" key="1">
    <citation type="journal article" date="2003" name="PLoS Biol.">
        <title>The genome sequence of Caenorhabditis briggsae: a platform for comparative genomics.</title>
        <authorList>
            <person name="Stein L.D."/>
            <person name="Bao Z."/>
            <person name="Blasiar D."/>
            <person name="Blumenthal T."/>
            <person name="Brent M.R."/>
            <person name="Chen N."/>
            <person name="Chinwalla A."/>
            <person name="Clarke L."/>
            <person name="Clee C."/>
            <person name="Coghlan A."/>
            <person name="Coulson A."/>
            <person name="D'Eustachio P."/>
            <person name="Fitch D.H."/>
            <person name="Fulton L.A."/>
            <person name="Fulton R.E."/>
            <person name="Griffiths-Jones S."/>
            <person name="Harris T.W."/>
            <person name="Hillier L.W."/>
            <person name="Kamath R."/>
            <person name="Kuwabara P.E."/>
            <person name="Mardis E.R."/>
            <person name="Marra M.A."/>
            <person name="Miner T.L."/>
            <person name="Minx P."/>
            <person name="Mullikin J.C."/>
            <person name="Plumb R.W."/>
            <person name="Rogers J."/>
            <person name="Schein J.E."/>
            <person name="Sohrmann M."/>
            <person name="Spieth J."/>
            <person name="Stajich J.E."/>
            <person name="Wei C."/>
            <person name="Willey D."/>
            <person name="Wilson R.K."/>
            <person name="Durbin R."/>
            <person name="Waterston R.H."/>
        </authorList>
    </citation>
    <scope>NUCLEOTIDE SEQUENCE [LARGE SCALE GENOMIC DNA]</scope>
    <source>
        <strain evidence="7 8">AF16</strain>
    </source>
</reference>
<accession>A8XAZ1</accession>
<feature type="domain" description="G-protein coupled receptors family 1 profile" evidence="6">
    <location>
        <begin position="30"/>
        <end position="309"/>
    </location>
</feature>
<feature type="transmembrane region" description="Helical" evidence="5">
    <location>
        <begin position="250"/>
        <end position="275"/>
    </location>
</feature>
<dbReference type="HOGENOM" id="CLU_043715_0_2_1"/>
<dbReference type="InParanoid" id="A8XAZ1"/>
<dbReference type="GeneID" id="8577837"/>
<feature type="transmembrane region" description="Helical" evidence="5">
    <location>
        <begin position="207"/>
        <end position="226"/>
    </location>
</feature>
<dbReference type="InterPro" id="IPR017452">
    <property type="entry name" value="GPCR_Rhodpsn_7TM"/>
</dbReference>
<dbReference type="PROSITE" id="PS50262">
    <property type="entry name" value="G_PROTEIN_RECEP_F1_2"/>
    <property type="match status" value="1"/>
</dbReference>
<dbReference type="RefSeq" id="XP_002635843.1">
    <property type="nucleotide sequence ID" value="XM_002635797.1"/>
</dbReference>
<dbReference type="Proteomes" id="UP000008549">
    <property type="component" value="Unassembled WGS sequence"/>
</dbReference>
<dbReference type="EMBL" id="HE600935">
    <property type="protein sequence ID" value="CAP29919.1"/>
    <property type="molecule type" value="Genomic_DNA"/>
</dbReference>
<feature type="transmembrane region" description="Helical" evidence="5">
    <location>
        <begin position="133"/>
        <end position="154"/>
    </location>
</feature>
<name>A8XAZ1_CAEBR</name>
<evidence type="ECO:0000259" key="6">
    <source>
        <dbReference type="PROSITE" id="PS50262"/>
    </source>
</evidence>
<evidence type="ECO:0000256" key="3">
    <source>
        <dbReference type="ARBA" id="ARBA00022989"/>
    </source>
</evidence>
<feature type="transmembrane region" description="Helical" evidence="5">
    <location>
        <begin position="22"/>
        <end position="39"/>
    </location>
</feature>
<dbReference type="InterPro" id="IPR019427">
    <property type="entry name" value="7TM_GPCR_serpentine_rcpt_Srw"/>
</dbReference>
<feature type="non-terminal residue" evidence="7">
    <location>
        <position position="324"/>
    </location>
</feature>
<dbReference type="WormBase" id="CBG10510">
    <property type="protein sequence ID" value="CBP47970"/>
    <property type="gene ID" value="WBGene00031887"/>
</dbReference>
<feature type="transmembrane region" description="Helical" evidence="5">
    <location>
        <begin position="287"/>
        <end position="312"/>
    </location>
</feature>
<dbReference type="SUPFAM" id="SSF81321">
    <property type="entry name" value="Family A G protein-coupled receptor-like"/>
    <property type="match status" value="1"/>
</dbReference>
<evidence type="ECO:0000256" key="5">
    <source>
        <dbReference type="SAM" id="Phobius"/>
    </source>
</evidence>
<comment type="subcellular location">
    <subcellularLocation>
        <location evidence="1">Membrane</location>
    </subcellularLocation>
</comment>
<dbReference type="Gene3D" id="1.20.1070.10">
    <property type="entry name" value="Rhodopsin 7-helix transmembrane proteins"/>
    <property type="match status" value="1"/>
</dbReference>
<evidence type="ECO:0000313" key="9">
    <source>
        <dbReference type="WormBase" id="CBG10510"/>
    </source>
</evidence>
<evidence type="ECO:0000256" key="2">
    <source>
        <dbReference type="ARBA" id="ARBA00022692"/>
    </source>
</evidence>
<evidence type="ECO:0000256" key="4">
    <source>
        <dbReference type="ARBA" id="ARBA00023136"/>
    </source>
</evidence>
<gene>
    <name evidence="7 9" type="ORF">CBG10510</name>
    <name evidence="7" type="ORF">CBG_10510</name>
</gene>
<keyword evidence="2 5" id="KW-0812">Transmembrane</keyword>
<dbReference type="Pfam" id="PF10324">
    <property type="entry name" value="7TM_GPCR_Srw"/>
    <property type="match status" value="1"/>
</dbReference>
<dbReference type="GO" id="GO:0016020">
    <property type="term" value="C:membrane"/>
    <property type="evidence" value="ECO:0007669"/>
    <property type="project" value="UniProtKB-SubCell"/>
</dbReference>
<proteinExistence type="predicted"/>
<keyword evidence="8" id="KW-1185">Reference proteome</keyword>
<evidence type="ECO:0000313" key="7">
    <source>
        <dbReference type="EMBL" id="CAP29919.1"/>
    </source>
</evidence>
<keyword evidence="3 5" id="KW-1133">Transmembrane helix</keyword>
<dbReference type="eggNOG" id="ENOG502TJN9">
    <property type="taxonomic scope" value="Eukaryota"/>
</dbReference>
<dbReference type="AlphaFoldDB" id="A8XAZ1"/>
<dbReference type="OMA" id="NENAVWI"/>
<feature type="transmembrane region" description="Helical" evidence="5">
    <location>
        <begin position="103"/>
        <end position="121"/>
    </location>
</feature>
<dbReference type="GO" id="GO:0008528">
    <property type="term" value="F:G protein-coupled peptide receptor activity"/>
    <property type="evidence" value="ECO:0007669"/>
    <property type="project" value="InterPro"/>
</dbReference>
<keyword evidence="4 5" id="KW-0472">Membrane</keyword>
<dbReference type="PANTHER" id="PTHR47088:SF1">
    <property type="entry name" value="G-PROTEIN COUPLED RECEPTORS FAMILY 1 PROFILE DOMAIN-CONTAINING PROTEIN-RELATED"/>
    <property type="match status" value="1"/>
</dbReference>